<reference evidence="1 2" key="1">
    <citation type="submission" date="2024-07" db="EMBL/GenBank/DDBJ databases">
        <title>Uliginosibacterium paludis KCTC:42655.</title>
        <authorList>
            <person name="Kim M.K."/>
        </authorList>
    </citation>
    <scope>NUCLEOTIDE SEQUENCE [LARGE SCALE GENOMIC DNA]</scope>
    <source>
        <strain evidence="1 2">KCTC 42655</strain>
    </source>
</reference>
<dbReference type="RefSeq" id="WP_345923310.1">
    <property type="nucleotide sequence ID" value="NZ_JBDIVF010000001.1"/>
</dbReference>
<dbReference type="InterPro" id="IPR038706">
    <property type="entry name" value="Type_VI_SciN-like_sf"/>
</dbReference>
<accession>A0ABV2CPX0</accession>
<dbReference type="Gene3D" id="2.60.40.4150">
    <property type="entry name" value="Type VI secretion system, lipoprotein SciN"/>
    <property type="match status" value="1"/>
</dbReference>
<dbReference type="PROSITE" id="PS51257">
    <property type="entry name" value="PROKAR_LIPOPROTEIN"/>
    <property type="match status" value="1"/>
</dbReference>
<dbReference type="PANTHER" id="PTHR37625:SF4">
    <property type="entry name" value="OUTER MEMBRANE LIPOPROTEIN"/>
    <property type="match status" value="1"/>
</dbReference>
<dbReference type="Pfam" id="PF12790">
    <property type="entry name" value="T6SS-SciN"/>
    <property type="match status" value="1"/>
</dbReference>
<keyword evidence="2" id="KW-1185">Reference proteome</keyword>
<dbReference type="NCBIfam" id="TIGR03352">
    <property type="entry name" value="VI_chp_3"/>
    <property type="match status" value="1"/>
</dbReference>
<protein>
    <submittedName>
        <fullName evidence="1">Type VI secretion system lipoprotein TssJ</fullName>
    </submittedName>
</protein>
<evidence type="ECO:0000313" key="2">
    <source>
        <dbReference type="Proteomes" id="UP001548590"/>
    </source>
</evidence>
<dbReference type="PANTHER" id="PTHR37625">
    <property type="entry name" value="OUTER MEMBRANE LIPOPROTEIN-RELATED"/>
    <property type="match status" value="1"/>
</dbReference>
<organism evidence="1 2">
    <name type="scientific">Uliginosibacterium paludis</name>
    <dbReference type="NCBI Taxonomy" id="1615952"/>
    <lineage>
        <taxon>Bacteria</taxon>
        <taxon>Pseudomonadati</taxon>
        <taxon>Pseudomonadota</taxon>
        <taxon>Betaproteobacteria</taxon>
        <taxon>Rhodocyclales</taxon>
        <taxon>Zoogloeaceae</taxon>
        <taxon>Uliginosibacterium</taxon>
    </lineage>
</organism>
<name>A0ABV2CPX0_9RHOO</name>
<gene>
    <name evidence="1" type="primary">tssJ</name>
    <name evidence="1" type="ORF">ABVT11_08950</name>
</gene>
<comment type="caution">
    <text evidence="1">The sequence shown here is derived from an EMBL/GenBank/DDBJ whole genome shotgun (WGS) entry which is preliminary data.</text>
</comment>
<evidence type="ECO:0000313" key="1">
    <source>
        <dbReference type="EMBL" id="MET1489954.1"/>
    </source>
</evidence>
<sequence>MNRICGVFLMILVFLSGCASEGLSKIKDGALGLVGASSVNEKKLQPVSRQVELKLFAGRSLNADDRGRGMAVVVRFYRLKDPAAFMQASYEVLADPAREKAALAADLVDVKEVAVKPGEELSRVETLSAEAPYVGVVALFRTPAPDRWRLVFAGEDKGNAKGIVLGAHACALTVSQGVPYNAQLVNPGSLGGVTCR</sequence>
<dbReference type="EMBL" id="JBEWLZ010000004">
    <property type="protein sequence ID" value="MET1489954.1"/>
    <property type="molecule type" value="Genomic_DNA"/>
</dbReference>
<dbReference type="InterPro" id="IPR017734">
    <property type="entry name" value="T6SS_SciN"/>
</dbReference>
<proteinExistence type="predicted"/>
<dbReference type="Proteomes" id="UP001548590">
    <property type="component" value="Unassembled WGS sequence"/>
</dbReference>
<keyword evidence="1" id="KW-0449">Lipoprotein</keyword>